<organism evidence="1 2">
    <name type="scientific">Mycoplasma capricolum subsp. capripneumoniae 87001</name>
    <dbReference type="NCBI Taxonomy" id="1124992"/>
    <lineage>
        <taxon>Bacteria</taxon>
        <taxon>Bacillati</taxon>
        <taxon>Mycoplasmatota</taxon>
        <taxon>Mollicutes</taxon>
        <taxon>Mycoplasmataceae</taxon>
        <taxon>Mycoplasma</taxon>
    </lineage>
</organism>
<dbReference type="AlphaFoldDB" id="A0A9N7G796"/>
<evidence type="ECO:0008006" key="3">
    <source>
        <dbReference type="Google" id="ProtNLM"/>
    </source>
</evidence>
<sequence>MNEVIDIAFEKYRVAHNEFNYDYTYEDYKKTLKEIDNKLNIVDSSYWTRDIRVLDSKVSNTLPTKQEQQIPKEKLAIYNADKTECLEIGWFSSMDEIVIEQFPETVHKVPESLPKHITSLGNAFNRNINTKIEGIQHWDTSNITDMTFMFSYAKKFNQSIDNWNTSNVTNMSHMFFYAYLFNQDISSWNASNVTDMGYMFPGAYSL</sequence>
<keyword evidence="2" id="KW-1185">Reference proteome</keyword>
<proteinExistence type="predicted"/>
<dbReference type="NCBIfam" id="TIGR02167">
    <property type="entry name" value="Liste_lipo_26"/>
    <property type="match status" value="2"/>
</dbReference>
<dbReference type="Pfam" id="PF03382">
    <property type="entry name" value="DUF285"/>
    <property type="match status" value="1"/>
</dbReference>
<evidence type="ECO:0000313" key="2">
    <source>
        <dbReference type="Proteomes" id="UP000031910"/>
    </source>
</evidence>
<reference evidence="1 2" key="1">
    <citation type="submission" date="2013-12" db="EMBL/GenBank/DDBJ databases">
        <authorList>
            <person name="Wang R."/>
            <person name="Li Y."/>
            <person name="Zheng H."/>
            <person name="Xin J."/>
        </authorList>
    </citation>
    <scope>NUCLEOTIDE SEQUENCE [LARGE SCALE GENOMIC DNA]</scope>
    <source>
        <strain evidence="1 2">87001</strain>
    </source>
</reference>
<gene>
    <name evidence="1" type="ORF">MCCG_0342</name>
</gene>
<dbReference type="EMBL" id="CP006959">
    <property type="protein sequence ID" value="AJK51319.1"/>
    <property type="molecule type" value="Genomic_DNA"/>
</dbReference>
<dbReference type="InterPro" id="IPR011889">
    <property type="entry name" value="Liste_lipo_26"/>
</dbReference>
<dbReference type="KEGG" id="mcai:MCCG_0342"/>
<evidence type="ECO:0000313" key="1">
    <source>
        <dbReference type="EMBL" id="AJK51319.1"/>
    </source>
</evidence>
<dbReference type="InterPro" id="IPR005046">
    <property type="entry name" value="DUF285"/>
</dbReference>
<name>A0A9N7G796_MYCCC</name>
<dbReference type="Proteomes" id="UP000031910">
    <property type="component" value="Chromosome"/>
</dbReference>
<accession>A0A9N7G796</accession>
<protein>
    <recommendedName>
        <fullName evidence="3">PARCEL domain-containing protein</fullName>
    </recommendedName>
</protein>